<keyword evidence="3" id="KW-1185">Reference proteome</keyword>
<comment type="caution">
    <text evidence="2">The sequence shown here is derived from an EMBL/GenBank/DDBJ whole genome shotgun (WGS) entry which is preliminary data.</text>
</comment>
<evidence type="ECO:0000313" key="2">
    <source>
        <dbReference type="EMBL" id="CAB9516834.1"/>
    </source>
</evidence>
<feature type="region of interest" description="Disordered" evidence="1">
    <location>
        <begin position="43"/>
        <end position="65"/>
    </location>
</feature>
<dbReference type="Proteomes" id="UP001153069">
    <property type="component" value="Unassembled WGS sequence"/>
</dbReference>
<protein>
    <submittedName>
        <fullName evidence="2">Uncharacterized protein</fullName>
    </submittedName>
</protein>
<dbReference type="OrthoDB" id="43696at2759"/>
<sequence>MNSQALNTTGETLFCLYDNQALLAMDSKVASGYIVLMGGYPKTPKKKRKKKNKKNEESEENEEAVPKLDRGAINLAFMALTDGNVVDACFGVKTHSAAGTAGSRAAKMAADAKELLNEAVRSSGAVREIAVTAYGKAFQIVLQYNQDIKHLNFITRCYRWKPIHQEAEESLFQAFRALNEAIDAAH</sequence>
<accession>A0A9N8EAM3</accession>
<dbReference type="EMBL" id="CAICTM010000809">
    <property type="protein sequence ID" value="CAB9516834.1"/>
    <property type="molecule type" value="Genomic_DNA"/>
</dbReference>
<evidence type="ECO:0000256" key="1">
    <source>
        <dbReference type="SAM" id="MobiDB-lite"/>
    </source>
</evidence>
<organism evidence="2 3">
    <name type="scientific">Seminavis robusta</name>
    <dbReference type="NCBI Taxonomy" id="568900"/>
    <lineage>
        <taxon>Eukaryota</taxon>
        <taxon>Sar</taxon>
        <taxon>Stramenopiles</taxon>
        <taxon>Ochrophyta</taxon>
        <taxon>Bacillariophyta</taxon>
        <taxon>Bacillariophyceae</taxon>
        <taxon>Bacillariophycidae</taxon>
        <taxon>Naviculales</taxon>
        <taxon>Naviculaceae</taxon>
        <taxon>Seminavis</taxon>
    </lineage>
</organism>
<name>A0A9N8EAM3_9STRA</name>
<proteinExistence type="predicted"/>
<evidence type="ECO:0000313" key="3">
    <source>
        <dbReference type="Proteomes" id="UP001153069"/>
    </source>
</evidence>
<reference evidence="2" key="1">
    <citation type="submission" date="2020-06" db="EMBL/GenBank/DDBJ databases">
        <authorList>
            <consortium name="Plant Systems Biology data submission"/>
        </authorList>
    </citation>
    <scope>NUCLEOTIDE SEQUENCE</scope>
    <source>
        <strain evidence="2">D6</strain>
    </source>
</reference>
<gene>
    <name evidence="2" type="ORF">SEMRO_810_G205710.1</name>
</gene>
<feature type="compositionally biased region" description="Basic residues" evidence="1">
    <location>
        <begin position="43"/>
        <end position="53"/>
    </location>
</feature>
<dbReference type="AlphaFoldDB" id="A0A9N8EAM3"/>